<dbReference type="GO" id="GO:0003677">
    <property type="term" value="F:DNA binding"/>
    <property type="evidence" value="ECO:0007669"/>
    <property type="project" value="UniProtKB-KW"/>
</dbReference>
<keyword evidence="2" id="KW-0238">DNA-binding</keyword>
<sequence>MEVMVVPTPEYENWATVTEKGQVTIPKPIRDELGVPSGGKIRFRRRYDGVIVIEKPTTASQVIGSLKRYASPDNPVDAYKMREQMEHDRAKELGY</sequence>
<dbReference type="InterPro" id="IPR037914">
    <property type="entry name" value="SpoVT-AbrB_sf"/>
</dbReference>
<dbReference type="Gene3D" id="2.10.260.10">
    <property type="match status" value="1"/>
</dbReference>
<reference evidence="2 3" key="1">
    <citation type="submission" date="2023-07" db="EMBL/GenBank/DDBJ databases">
        <title>The novel representative of Negativicutes class, Anaeroselena agilis gen. nov. sp. nov.</title>
        <authorList>
            <person name="Prokofeva M.I."/>
            <person name="Elcheninov A.G."/>
            <person name="Klyukina A."/>
            <person name="Kublanov I.V."/>
            <person name="Frolov E.N."/>
            <person name="Podosokorskaya O.A."/>
        </authorList>
    </citation>
    <scope>NUCLEOTIDE SEQUENCE [LARGE SCALE GENOMIC DNA]</scope>
    <source>
        <strain evidence="2 3">4137-cl</strain>
    </source>
</reference>
<proteinExistence type="predicted"/>
<dbReference type="SMART" id="SM00966">
    <property type="entry name" value="SpoVT_AbrB"/>
    <property type="match status" value="1"/>
</dbReference>
<name>A0ABU3NTG4_9FIRM</name>
<dbReference type="NCBIfam" id="TIGR01439">
    <property type="entry name" value="lp_hng_hel_AbrB"/>
    <property type="match status" value="1"/>
</dbReference>
<dbReference type="EMBL" id="JAUOZS010000001">
    <property type="protein sequence ID" value="MDT8900097.1"/>
    <property type="molecule type" value="Genomic_DNA"/>
</dbReference>
<gene>
    <name evidence="2" type="ORF">Q4T40_02450</name>
</gene>
<evidence type="ECO:0000313" key="3">
    <source>
        <dbReference type="Proteomes" id="UP001254848"/>
    </source>
</evidence>
<organism evidence="2 3">
    <name type="scientific">Anaeroselena agilis</name>
    <dbReference type="NCBI Taxonomy" id="3063788"/>
    <lineage>
        <taxon>Bacteria</taxon>
        <taxon>Bacillati</taxon>
        <taxon>Bacillota</taxon>
        <taxon>Negativicutes</taxon>
        <taxon>Acetonemataceae</taxon>
        <taxon>Anaeroselena</taxon>
    </lineage>
</organism>
<dbReference type="Pfam" id="PF04014">
    <property type="entry name" value="MazE_antitoxin"/>
    <property type="match status" value="1"/>
</dbReference>
<dbReference type="InterPro" id="IPR007159">
    <property type="entry name" value="SpoVT-AbrB_dom"/>
</dbReference>
<dbReference type="RefSeq" id="WP_413778657.1">
    <property type="nucleotide sequence ID" value="NZ_JAUOZS010000001.1"/>
</dbReference>
<feature type="domain" description="SpoVT-AbrB" evidence="1">
    <location>
        <begin position="15"/>
        <end position="61"/>
    </location>
</feature>
<comment type="caution">
    <text evidence="2">The sequence shown here is derived from an EMBL/GenBank/DDBJ whole genome shotgun (WGS) entry which is preliminary data.</text>
</comment>
<protein>
    <submittedName>
        <fullName evidence="2">AbrB/MazE/SpoVT family DNA-binding domain-containing protein</fullName>
    </submittedName>
</protein>
<accession>A0ABU3NTG4</accession>
<evidence type="ECO:0000259" key="1">
    <source>
        <dbReference type="SMART" id="SM00966"/>
    </source>
</evidence>
<keyword evidence="3" id="KW-1185">Reference proteome</keyword>
<evidence type="ECO:0000313" key="2">
    <source>
        <dbReference type="EMBL" id="MDT8900097.1"/>
    </source>
</evidence>
<dbReference type="Proteomes" id="UP001254848">
    <property type="component" value="Unassembled WGS sequence"/>
</dbReference>
<dbReference type="SUPFAM" id="SSF89447">
    <property type="entry name" value="AbrB/MazE/MraZ-like"/>
    <property type="match status" value="1"/>
</dbReference>